<name>A0A1H7WFP4_9BACT</name>
<gene>
    <name evidence="3" type="ORF">SAMN04489760_106138</name>
</gene>
<dbReference type="InterPro" id="IPR032790">
    <property type="entry name" value="GDE_C"/>
</dbReference>
<dbReference type="AlphaFoldDB" id="A0A1H7WFP4"/>
<dbReference type="InterPro" id="IPR012341">
    <property type="entry name" value="6hp_glycosidase-like_sf"/>
</dbReference>
<dbReference type="STRING" id="43775.SAMN04489760_106138"/>
<protein>
    <submittedName>
        <fullName evidence="3">Glycogen debranching enzyme, putative</fullName>
    </submittedName>
</protein>
<dbReference type="GO" id="GO:0004135">
    <property type="term" value="F:amylo-alpha-1,6-glucosidase activity"/>
    <property type="evidence" value="ECO:0007669"/>
    <property type="project" value="InterPro"/>
</dbReference>
<dbReference type="GO" id="GO:0004134">
    <property type="term" value="F:4-alpha-glucanotransferase activity"/>
    <property type="evidence" value="ECO:0007669"/>
    <property type="project" value="InterPro"/>
</dbReference>
<proteinExistence type="predicted"/>
<dbReference type="InterPro" id="IPR006451">
    <property type="entry name" value="Glycogen_debranch_arc"/>
</dbReference>
<feature type="domain" description="Glycogen debranching enzyme C-terminal" evidence="1">
    <location>
        <begin position="290"/>
        <end position="653"/>
    </location>
</feature>
<keyword evidence="4" id="KW-1185">Reference proteome</keyword>
<accession>A0A1H7WFP4</accession>
<evidence type="ECO:0000259" key="2">
    <source>
        <dbReference type="Pfam" id="PF12439"/>
    </source>
</evidence>
<evidence type="ECO:0000313" key="3">
    <source>
        <dbReference type="EMBL" id="SEM20396.1"/>
    </source>
</evidence>
<dbReference type="RefSeq" id="WP_093882838.1">
    <property type="nucleotide sequence ID" value="NZ_FOBS01000006.1"/>
</dbReference>
<dbReference type="Pfam" id="PF06202">
    <property type="entry name" value="GDE_C"/>
    <property type="match status" value="1"/>
</dbReference>
<dbReference type="InterPro" id="IPR024742">
    <property type="entry name" value="Glycogen_debranch_N"/>
</dbReference>
<dbReference type="PANTHER" id="PTHR10569:SF2">
    <property type="entry name" value="GLYCOGEN DEBRANCHING ENZYME"/>
    <property type="match status" value="1"/>
</dbReference>
<evidence type="ECO:0000313" key="4">
    <source>
        <dbReference type="Proteomes" id="UP000198744"/>
    </source>
</evidence>
<dbReference type="NCBIfam" id="TIGR01561">
    <property type="entry name" value="gde_arch"/>
    <property type="match status" value="1"/>
</dbReference>
<reference evidence="3 4" key="1">
    <citation type="submission" date="2016-10" db="EMBL/GenBank/DDBJ databases">
        <authorList>
            <person name="de Groot N.N."/>
        </authorList>
    </citation>
    <scope>NUCLEOTIDE SEQUENCE [LARGE SCALE GENOMIC DNA]</scope>
    <source>
        <strain evidence="3 4">DSM 8423</strain>
    </source>
</reference>
<dbReference type="InterPro" id="IPR010401">
    <property type="entry name" value="AGL/Gdb1"/>
</dbReference>
<organism evidence="3 4">
    <name type="scientific">Syntrophus gentianae</name>
    <dbReference type="NCBI Taxonomy" id="43775"/>
    <lineage>
        <taxon>Bacteria</taxon>
        <taxon>Pseudomonadati</taxon>
        <taxon>Thermodesulfobacteriota</taxon>
        <taxon>Syntrophia</taxon>
        <taxon>Syntrophales</taxon>
        <taxon>Syntrophaceae</taxon>
        <taxon>Syntrophus</taxon>
    </lineage>
</organism>
<dbReference type="OrthoDB" id="9761875at2"/>
<dbReference type="InterPro" id="IPR008928">
    <property type="entry name" value="6-hairpin_glycosidase_sf"/>
</dbReference>
<dbReference type="Pfam" id="PF12439">
    <property type="entry name" value="GDE_N"/>
    <property type="match status" value="1"/>
</dbReference>
<sequence>MMQMKWDQEVPGSRETALELEWLETNGLGAYASSTLLNCHTRKYHGLLVASLDSPPGRHVLLSKVEDSLSAGTEEIFLSCHQYPGVFFPPEFPMKAYIWDDYPRFIYAGGDLQVRKSILLVSGENRVLIRYDVDSCPSKAVLRLRPFVAFRNHHALTKENPALSVETGAVKNGFSMKPYPDLPFLFFQSSIKSSFSPCPVWYRDFEYPVEERRGYEWREDLFCPGVMEIPVKTGSSVIVTAALTPFEGQLKKIWSAEEERRLRLVETCDAQGKQLDREEDRSNLSRLLFAGQQFVIRTPSGRPGIIAGYHWFQDWGRDRLISLPGLTFCSGRSQEGIDILNAMASSEKDGLLPNFFAESGDKHAYNTVDTALWYFWAVQQMLKYTGEIDAIRDKMWPAMKRIISNYMAGTSFNIGMDDRGLLSAGDGWHALTWMDAIVQGRPVTPRNGMPVEINALWYNALSFFAELGERFEEPHLLPEDLLNSLRQAFKETFWIEEKGYLGDVYFEGVLDRTIRPNQILAVSLPFSPLEPRQWKGIVACVRTHLLTPVGIRTLAPEDWNYRGFYEGDQATRDRAYHQGTVWPWLLAHYGEACLRIAGNPVETKRYLLNLVRDFMDRHVSEAGLGCISEVFDGSPPYRPGGCIAQAWSTAGLIQLYLRLHETT</sequence>
<feature type="domain" description="Glycogen debranching enzyme bacterial and archaeal type N-terminal" evidence="2">
    <location>
        <begin position="21"/>
        <end position="237"/>
    </location>
</feature>
<dbReference type="Proteomes" id="UP000198744">
    <property type="component" value="Unassembled WGS sequence"/>
</dbReference>
<dbReference type="Gene3D" id="1.50.10.10">
    <property type="match status" value="1"/>
</dbReference>
<dbReference type="PANTHER" id="PTHR10569">
    <property type="entry name" value="GLYCOGEN DEBRANCHING ENZYME"/>
    <property type="match status" value="1"/>
</dbReference>
<dbReference type="GO" id="GO:0005980">
    <property type="term" value="P:glycogen catabolic process"/>
    <property type="evidence" value="ECO:0007669"/>
    <property type="project" value="InterPro"/>
</dbReference>
<evidence type="ECO:0000259" key="1">
    <source>
        <dbReference type="Pfam" id="PF06202"/>
    </source>
</evidence>
<dbReference type="EMBL" id="FOBS01000006">
    <property type="protein sequence ID" value="SEM20396.1"/>
    <property type="molecule type" value="Genomic_DNA"/>
</dbReference>
<dbReference type="SUPFAM" id="SSF48208">
    <property type="entry name" value="Six-hairpin glycosidases"/>
    <property type="match status" value="1"/>
</dbReference>